<feature type="non-terminal residue" evidence="12">
    <location>
        <position position="779"/>
    </location>
</feature>
<name>A0A9P7U892_9PEZI</name>
<evidence type="ECO:0000256" key="4">
    <source>
        <dbReference type="ARBA" id="ARBA00022728"/>
    </source>
</evidence>
<accession>A0A9P7U892</accession>
<keyword evidence="3" id="KW-0507">mRNA processing</keyword>
<dbReference type="InterPro" id="IPR001163">
    <property type="entry name" value="Sm_dom_euk/arc"/>
</dbReference>
<dbReference type="FunFam" id="2.30.30.100:FF:000024">
    <property type="entry name" value="U6 snRNA-associated Sm-like protein LSm4"/>
    <property type="match status" value="1"/>
</dbReference>
<keyword evidence="13" id="KW-1185">Reference proteome</keyword>
<feature type="domain" description="Sm" evidence="11">
    <location>
        <begin position="25"/>
        <end position="98"/>
    </location>
</feature>
<feature type="region of interest" description="Disordered" evidence="10">
    <location>
        <begin position="105"/>
        <end position="159"/>
    </location>
</feature>
<evidence type="ECO:0000313" key="12">
    <source>
        <dbReference type="EMBL" id="KAG7044038.1"/>
    </source>
</evidence>
<gene>
    <name evidence="12" type="ORF">JMJ77_011857</name>
</gene>
<dbReference type="SMART" id="SM00651">
    <property type="entry name" value="Sm"/>
    <property type="match status" value="1"/>
</dbReference>
<evidence type="ECO:0000256" key="10">
    <source>
        <dbReference type="SAM" id="MobiDB-lite"/>
    </source>
</evidence>
<evidence type="ECO:0000256" key="5">
    <source>
        <dbReference type="ARBA" id="ARBA00022737"/>
    </source>
</evidence>
<dbReference type="InterPro" id="IPR010920">
    <property type="entry name" value="LSM_dom_sf"/>
</dbReference>
<protein>
    <submittedName>
        <fullName evidence="12">Pentatricopeptide repeat protein</fullName>
    </submittedName>
</protein>
<dbReference type="InterPro" id="IPR011990">
    <property type="entry name" value="TPR-like_helical_dom_sf"/>
</dbReference>
<comment type="similarity">
    <text evidence="2">Belongs to the snRNP Sm proteins family.</text>
</comment>
<evidence type="ECO:0000256" key="2">
    <source>
        <dbReference type="ARBA" id="ARBA00006850"/>
    </source>
</evidence>
<keyword evidence="9" id="KW-0687">Ribonucleoprotein</keyword>
<dbReference type="InterPro" id="IPR057027">
    <property type="entry name" value="TPR_mt"/>
</dbReference>
<dbReference type="GO" id="GO:0000398">
    <property type="term" value="P:mRNA splicing, via spliceosome"/>
    <property type="evidence" value="ECO:0007669"/>
    <property type="project" value="InterPro"/>
</dbReference>
<reference evidence="12" key="1">
    <citation type="submission" date="2021-05" db="EMBL/GenBank/DDBJ databases">
        <title>Comparative genomics of three Colletotrichum scovillei strains and genetic complementation revealed genes involved fungal growth and virulence on chili pepper.</title>
        <authorList>
            <person name="Hsieh D.-K."/>
            <person name="Chuang S.-C."/>
            <person name="Chen C.-Y."/>
            <person name="Chao Y.-T."/>
            <person name="Lu M.-Y.J."/>
            <person name="Lee M.-H."/>
            <person name="Shih M.-C."/>
        </authorList>
    </citation>
    <scope>NUCLEOTIDE SEQUENCE</scope>
    <source>
        <strain evidence="12">Coll-153</strain>
    </source>
</reference>
<comment type="caution">
    <text evidence="12">The sequence shown here is derived from an EMBL/GenBank/DDBJ whole genome shotgun (WGS) entry which is preliminary data.</text>
</comment>
<dbReference type="Gene3D" id="2.30.30.100">
    <property type="match status" value="1"/>
</dbReference>
<dbReference type="PANTHER" id="PTHR23338">
    <property type="entry name" value="SMALL NUCLEAR RIBONUCLEOPROTEIN SM"/>
    <property type="match status" value="1"/>
</dbReference>
<evidence type="ECO:0000256" key="3">
    <source>
        <dbReference type="ARBA" id="ARBA00022664"/>
    </source>
</evidence>
<evidence type="ECO:0000256" key="9">
    <source>
        <dbReference type="ARBA" id="ARBA00023274"/>
    </source>
</evidence>
<keyword evidence="5" id="KW-0677">Repeat</keyword>
<keyword evidence="8" id="KW-0539">Nucleus</keyword>
<feature type="region of interest" description="Disordered" evidence="10">
    <location>
        <begin position="232"/>
        <end position="264"/>
    </location>
</feature>
<sequence length="779" mass="85918">STVRVKLQLSFLSHGKLQSPNFKMLPLGLLNAAQGHPMLVELKNGETLNGHLVMCDTWMNLTLKEVVQTSPEGDKFVKIPEVYVKGNNIKYLRVPDDIIDVVKENQQNQQGGFRGGRGGSRGDHGGRGGDRGRGRGQGRGGRGRGNRGGGEFVSPVPSRIASSMSGTRVVFDGLWRCLCPSVDTQAAARLLNTQIAPRTSLATRQRSHLVPSARHPANRTRCRRYTTATSSVVQAEGHLKPHDNGEPVEADAARQTEGSESVDDNLPAVNEQLRAAPLPAILDALEVLRGQPKSFKKVATIITYLVRARGVELSPKLYEDLIVATADVQGSAAFLAQLFAEMKRLQFTTSPSISHAALAALAIHPDYLLRNEILAAMKQSWTEVDIPGQAHVALGLLRDGQIELAFDAIENLIHKQVPMASWVFDIFIFTLAQRGFIDEAIKLAHSKVHSSDSETDVALWYSLLDNCSEAYHYEGTRYIWGRMLEKDKEQLSDGVLLNIINTAARQNDYQLATGAARLVTQRGGKLVAHHYEALIECYGGVGDIVSALRVLCIMFKAISVAPYASTRPIYQRIKKEPESIDPALNTLTELVRSYKVPIAALNVIIEAAVETHGFAKALEIYQNAHKYTEASPNHVTIRYILQACEDTEALKALVAQNPELALKGDRTVFARVVHEYAVAGELDLAYKCVRLFGEAPAPVEGQQPELDSFWINRKTLLTLVRKSLDVQDVRVWWLIEQAERRNMDVQSGLSKVMASVADEIKRSSGLDREDTGMTYRFPS</sequence>
<dbReference type="GO" id="GO:0005681">
    <property type="term" value="C:spliceosomal complex"/>
    <property type="evidence" value="ECO:0007669"/>
    <property type="project" value="UniProtKB-KW"/>
</dbReference>
<dbReference type="PROSITE" id="PS52002">
    <property type="entry name" value="SM"/>
    <property type="match status" value="1"/>
</dbReference>
<dbReference type="InterPro" id="IPR027141">
    <property type="entry name" value="LSm4/Sm_D1/D3"/>
</dbReference>
<dbReference type="AlphaFoldDB" id="A0A9P7U892"/>
<evidence type="ECO:0000313" key="13">
    <source>
        <dbReference type="Proteomes" id="UP000699042"/>
    </source>
</evidence>
<dbReference type="Pfam" id="PF23276">
    <property type="entry name" value="TPR_24"/>
    <property type="match status" value="1"/>
</dbReference>
<keyword evidence="4" id="KW-0747">Spliceosome</keyword>
<dbReference type="GO" id="GO:0003723">
    <property type="term" value="F:RNA binding"/>
    <property type="evidence" value="ECO:0007669"/>
    <property type="project" value="UniProtKB-KW"/>
</dbReference>
<dbReference type="CDD" id="cd01723">
    <property type="entry name" value="LSm4"/>
    <property type="match status" value="1"/>
</dbReference>
<keyword evidence="6" id="KW-0694">RNA-binding</keyword>
<dbReference type="InterPro" id="IPR047575">
    <property type="entry name" value="Sm"/>
</dbReference>
<organism evidence="12 13">
    <name type="scientific">Colletotrichum scovillei</name>
    <dbReference type="NCBI Taxonomy" id="1209932"/>
    <lineage>
        <taxon>Eukaryota</taxon>
        <taxon>Fungi</taxon>
        <taxon>Dikarya</taxon>
        <taxon>Ascomycota</taxon>
        <taxon>Pezizomycotina</taxon>
        <taxon>Sordariomycetes</taxon>
        <taxon>Hypocreomycetidae</taxon>
        <taxon>Glomerellales</taxon>
        <taxon>Glomerellaceae</taxon>
        <taxon>Colletotrichum</taxon>
        <taxon>Colletotrichum acutatum species complex</taxon>
    </lineage>
</organism>
<dbReference type="SUPFAM" id="SSF50182">
    <property type="entry name" value="Sm-like ribonucleoproteins"/>
    <property type="match status" value="1"/>
</dbReference>
<evidence type="ECO:0000259" key="11">
    <source>
        <dbReference type="PROSITE" id="PS52002"/>
    </source>
</evidence>
<evidence type="ECO:0000256" key="8">
    <source>
        <dbReference type="ARBA" id="ARBA00023242"/>
    </source>
</evidence>
<dbReference type="GO" id="GO:0097525">
    <property type="term" value="C:spliceosomal snRNP complex"/>
    <property type="evidence" value="ECO:0007669"/>
    <property type="project" value="UniProtKB-ARBA"/>
</dbReference>
<dbReference type="Pfam" id="PF01423">
    <property type="entry name" value="LSM"/>
    <property type="match status" value="1"/>
</dbReference>
<evidence type="ECO:0000256" key="6">
    <source>
        <dbReference type="ARBA" id="ARBA00022884"/>
    </source>
</evidence>
<dbReference type="Proteomes" id="UP000699042">
    <property type="component" value="Unassembled WGS sequence"/>
</dbReference>
<dbReference type="InterPro" id="IPR034101">
    <property type="entry name" value="Lsm4"/>
</dbReference>
<dbReference type="EMBL" id="JAESDN010000011">
    <property type="protein sequence ID" value="KAG7044038.1"/>
    <property type="molecule type" value="Genomic_DNA"/>
</dbReference>
<dbReference type="Gene3D" id="1.25.40.10">
    <property type="entry name" value="Tetratricopeptide repeat domain"/>
    <property type="match status" value="1"/>
</dbReference>
<feature type="compositionally biased region" description="Basic and acidic residues" evidence="10">
    <location>
        <begin position="120"/>
        <end position="133"/>
    </location>
</feature>
<dbReference type="GO" id="GO:0000956">
    <property type="term" value="P:nuclear-transcribed mRNA catabolic process"/>
    <property type="evidence" value="ECO:0007669"/>
    <property type="project" value="InterPro"/>
</dbReference>
<proteinExistence type="inferred from homology"/>
<keyword evidence="7" id="KW-0508">mRNA splicing</keyword>
<comment type="subcellular location">
    <subcellularLocation>
        <location evidence="1">Nucleus</location>
    </subcellularLocation>
</comment>
<evidence type="ECO:0000256" key="7">
    <source>
        <dbReference type="ARBA" id="ARBA00023187"/>
    </source>
</evidence>
<evidence type="ECO:0000256" key="1">
    <source>
        <dbReference type="ARBA" id="ARBA00004123"/>
    </source>
</evidence>